<dbReference type="OrthoDB" id="8109453at2"/>
<dbReference type="AlphaFoldDB" id="A0A413FIM8"/>
<dbReference type="Proteomes" id="UP000283880">
    <property type="component" value="Unassembled WGS sequence"/>
</dbReference>
<dbReference type="Gene3D" id="1.10.10.2120">
    <property type="match status" value="1"/>
</dbReference>
<name>A0A413FIM8_9FIRM</name>
<gene>
    <name evidence="2" type="ORF">DWV29_05360</name>
</gene>
<feature type="domain" description="Peptidase C45 hydrolase" evidence="1">
    <location>
        <begin position="147"/>
        <end position="375"/>
    </location>
</feature>
<dbReference type="PANTHER" id="PTHR34180:SF1">
    <property type="entry name" value="BETA-ALANYL-DOPAMINE_CARCININE HYDROLASE"/>
    <property type="match status" value="1"/>
</dbReference>
<evidence type="ECO:0000313" key="3">
    <source>
        <dbReference type="Proteomes" id="UP000283880"/>
    </source>
</evidence>
<dbReference type="InterPro" id="IPR047801">
    <property type="entry name" value="Peptidase_C45"/>
</dbReference>
<dbReference type="Gene3D" id="3.60.60.10">
    <property type="entry name" value="Penicillin V Acylase, Chain A"/>
    <property type="match status" value="1"/>
</dbReference>
<dbReference type="PANTHER" id="PTHR34180">
    <property type="entry name" value="PEPTIDASE C45"/>
    <property type="match status" value="1"/>
</dbReference>
<dbReference type="NCBIfam" id="NF040521">
    <property type="entry name" value="C45_proenzyme"/>
    <property type="match status" value="1"/>
</dbReference>
<dbReference type="EMBL" id="QSBM01000003">
    <property type="protein sequence ID" value="RGX31317.1"/>
    <property type="molecule type" value="Genomic_DNA"/>
</dbReference>
<comment type="caution">
    <text evidence="2">The sequence shown here is derived from an EMBL/GenBank/DDBJ whole genome shotgun (WGS) entry which is preliminary data.</text>
</comment>
<protein>
    <recommendedName>
        <fullName evidence="1">Peptidase C45 hydrolase domain-containing protein</fullName>
    </recommendedName>
</protein>
<proteinExistence type="predicted"/>
<organism evidence="2 3">
    <name type="scientific">Enterocloster asparagiformis</name>
    <dbReference type="NCBI Taxonomy" id="333367"/>
    <lineage>
        <taxon>Bacteria</taxon>
        <taxon>Bacillati</taxon>
        <taxon>Bacillota</taxon>
        <taxon>Clostridia</taxon>
        <taxon>Lachnospirales</taxon>
        <taxon>Lachnospiraceae</taxon>
        <taxon>Enterocloster</taxon>
    </lineage>
</organism>
<dbReference type="InterPro" id="IPR047794">
    <property type="entry name" value="C45_proenzyme-like"/>
</dbReference>
<accession>A0A413FIM8</accession>
<dbReference type="InterPro" id="IPR005079">
    <property type="entry name" value="Peptidase_C45_hydrolase"/>
</dbReference>
<evidence type="ECO:0000259" key="1">
    <source>
        <dbReference type="Pfam" id="PF03417"/>
    </source>
</evidence>
<dbReference type="Pfam" id="PF03417">
    <property type="entry name" value="AAT"/>
    <property type="match status" value="1"/>
</dbReference>
<evidence type="ECO:0000313" key="2">
    <source>
        <dbReference type="EMBL" id="RGX31317.1"/>
    </source>
</evidence>
<sequence length="388" mass="42869">MDRLEGRSVIMKEIGGIPVVISRGAPYEIGYSHGKSHPDRVRKSYEYNLKSCLERGDVTKEELVRIAMGFVKPVERYNPDYIEEVQGIADGAGMKFEELMVLNSRTELQKLGWNKLDGGEKNRYQKALGEMEACTSIAVTGERTVDGATYVGQNWDNFVWSEECLIYHIIEQKNGRPSIAYCGEAGIIARSGLNSCGIGDGVNSLSTNAPVNLEGVPLQFLLRGVMDSRDLGEAIDALNGGRNAAVNNILIAQKDNEAVDVEMDSGCCGILYGADGILTHANHYVSPGHPRYPYLDVFKGNSVIRHHRSGKLLRGIYGKISLEDVQKVFSDHGNGPQSICRHRDLSLDRDKQTETVFSFVSNLTTLEMRLAPHNPCEGFLSIKPFDLL</sequence>
<reference evidence="2 3" key="1">
    <citation type="submission" date="2018-08" db="EMBL/GenBank/DDBJ databases">
        <title>A genome reference for cultivated species of the human gut microbiota.</title>
        <authorList>
            <person name="Zou Y."/>
            <person name="Xue W."/>
            <person name="Luo G."/>
        </authorList>
    </citation>
    <scope>NUCLEOTIDE SEQUENCE [LARGE SCALE GENOMIC DNA]</scope>
    <source>
        <strain evidence="2 3">AF04-15</strain>
    </source>
</reference>